<dbReference type="EMBL" id="RQSP01000003">
    <property type="protein sequence ID" value="KAB5608404.1"/>
    <property type="molecule type" value="Genomic_DNA"/>
</dbReference>
<organism evidence="2 3">
    <name type="scientific">Bifidobacterium jacchi</name>
    <dbReference type="NCBI Taxonomy" id="2490545"/>
    <lineage>
        <taxon>Bacteria</taxon>
        <taxon>Bacillati</taxon>
        <taxon>Actinomycetota</taxon>
        <taxon>Actinomycetes</taxon>
        <taxon>Bifidobacteriales</taxon>
        <taxon>Bifidobacteriaceae</taxon>
        <taxon>Bifidobacterium</taxon>
    </lineage>
</organism>
<feature type="compositionally biased region" description="Low complexity" evidence="1">
    <location>
        <begin position="506"/>
        <end position="522"/>
    </location>
</feature>
<feature type="region of interest" description="Disordered" evidence="1">
    <location>
        <begin position="490"/>
        <end position="532"/>
    </location>
</feature>
<gene>
    <name evidence="2" type="ORF">EHS19_01920</name>
</gene>
<feature type="compositionally biased region" description="Gly residues" evidence="1">
    <location>
        <begin position="523"/>
        <end position="532"/>
    </location>
</feature>
<feature type="compositionally biased region" description="Basic residues" evidence="1">
    <location>
        <begin position="1"/>
        <end position="13"/>
    </location>
</feature>
<name>A0A5N5RM73_9BIFI</name>
<dbReference type="Pfam" id="PF05133">
    <property type="entry name" value="SPP1_portal"/>
    <property type="match status" value="1"/>
</dbReference>
<dbReference type="Proteomes" id="UP000326336">
    <property type="component" value="Unassembled WGS sequence"/>
</dbReference>
<protein>
    <submittedName>
        <fullName evidence="2">Phage portal protein</fullName>
    </submittedName>
</protein>
<sequence>MHPRTARRIHVQKASRQEGEGGGIMSEPIPQLESVSVDGLPDQYRADWETMLTQWQRKLTRNRLRAAYYNGANRIKNLGIAVPDTMIDFDEVVGWPAKAVDVLANRIRFDGFVTTGDEIDPLGLDRLLRESDFASILLQATRSALIHSCSFVNVAGGRGQPISVFFRSALYETGIWDDAAHALRCALAIVSLTVDSVNTGMARPRELVLYEPDETLRIRLSAGRYEVMERIPNTLGHVPVYVLAYHQDLHRPFGRSRINREVMSLTDTAVRTMLRMEVSAEFYSSPQRYLLGAEPPVGADGKALTGWMASLSKMLVINRDEDGQLPSIGQFAQMTMAPHTDMLRALAGRFSGATGVPMAQLGVMTDSGPSSADAIAASETELVIEARNTCEAFGAQLCKAASDMAILNGTSPGDEALNHLKVNWRDPERPSQAAVADAVLKIVQAIPWTANSRVILEKLQFSDTDITRLLSDKNRQNAAAVLDRLVNMNAASQPANQPADGGGDDGQQPDTGPQGRGQTRQGAAGGGESGQA</sequence>
<accession>A0A5N5RM73</accession>
<dbReference type="AlphaFoldDB" id="A0A5N5RM73"/>
<evidence type="ECO:0000313" key="2">
    <source>
        <dbReference type="EMBL" id="KAB5608404.1"/>
    </source>
</evidence>
<proteinExistence type="predicted"/>
<evidence type="ECO:0000256" key="1">
    <source>
        <dbReference type="SAM" id="MobiDB-lite"/>
    </source>
</evidence>
<dbReference type="InterPro" id="IPR021145">
    <property type="entry name" value="Portal_protein_SPP1_Gp6-like"/>
</dbReference>
<dbReference type="OrthoDB" id="1780383at2"/>
<feature type="region of interest" description="Disordered" evidence="1">
    <location>
        <begin position="1"/>
        <end position="28"/>
    </location>
</feature>
<comment type="caution">
    <text evidence="2">The sequence shown here is derived from an EMBL/GenBank/DDBJ whole genome shotgun (WGS) entry which is preliminary data.</text>
</comment>
<evidence type="ECO:0000313" key="3">
    <source>
        <dbReference type="Proteomes" id="UP000326336"/>
    </source>
</evidence>
<reference evidence="2 3" key="1">
    <citation type="journal article" date="2019" name="Int. J. Syst. Evol. Microbiol.">
        <title>Bifidobacterium jacchi sp. nov., isolated from the faeces of a baby common marmoset (Callithrix jacchus).</title>
        <authorList>
            <person name="Modesto M."/>
            <person name="Watanabe K."/>
            <person name="Arita M."/>
            <person name="Satti M."/>
            <person name="Oki K."/>
            <person name="Sciavilla P."/>
            <person name="Patavino C."/>
            <person name="Camma C."/>
            <person name="Michelini S."/>
            <person name="Sgorbati B."/>
            <person name="Mattarelli P."/>
        </authorList>
    </citation>
    <scope>NUCLEOTIDE SEQUENCE [LARGE SCALE GENOMIC DNA]</scope>
    <source>
        <strain evidence="2 3">MRM 9.3</strain>
    </source>
</reference>
<keyword evidence="3" id="KW-1185">Reference proteome</keyword>